<evidence type="ECO:0000256" key="1">
    <source>
        <dbReference type="ARBA" id="ARBA00023015"/>
    </source>
</evidence>
<dbReference type="Pfam" id="PF00440">
    <property type="entry name" value="TetR_N"/>
    <property type="match status" value="1"/>
</dbReference>
<dbReference type="PANTHER" id="PTHR30055:SF238">
    <property type="entry name" value="MYCOFACTOCIN BIOSYNTHESIS TRANSCRIPTIONAL REGULATOR MFTR-RELATED"/>
    <property type="match status" value="1"/>
</dbReference>
<evidence type="ECO:0000259" key="5">
    <source>
        <dbReference type="PROSITE" id="PS50977"/>
    </source>
</evidence>
<accession>A0A387HL16</accession>
<keyword evidence="7" id="KW-1185">Reference proteome</keyword>
<dbReference type="SUPFAM" id="SSF46689">
    <property type="entry name" value="Homeodomain-like"/>
    <property type="match status" value="1"/>
</dbReference>
<evidence type="ECO:0000313" key="7">
    <source>
        <dbReference type="Proteomes" id="UP000271554"/>
    </source>
</evidence>
<keyword evidence="1" id="KW-0805">Transcription regulation</keyword>
<reference evidence="6 7" key="1">
    <citation type="submission" date="2018-10" db="EMBL/GenBank/DDBJ databases">
        <title>Relationship between Morphology and Antimicrobial Activity in Streptomyces.</title>
        <authorList>
            <person name="Kang H.J."/>
            <person name="Kim S.B."/>
        </authorList>
    </citation>
    <scope>NUCLEOTIDE SEQUENCE [LARGE SCALE GENOMIC DNA]</scope>
    <source>
        <strain evidence="6 7">BH38</strain>
    </source>
</reference>
<gene>
    <name evidence="6" type="ORF">DWB77_06770</name>
</gene>
<feature type="DNA-binding region" description="H-T-H motif" evidence="4">
    <location>
        <begin position="32"/>
        <end position="51"/>
    </location>
</feature>
<feature type="domain" description="HTH tetR-type" evidence="5">
    <location>
        <begin position="9"/>
        <end position="69"/>
    </location>
</feature>
<evidence type="ECO:0000256" key="3">
    <source>
        <dbReference type="ARBA" id="ARBA00023163"/>
    </source>
</evidence>
<dbReference type="InterPro" id="IPR050109">
    <property type="entry name" value="HTH-type_TetR-like_transc_reg"/>
</dbReference>
<dbReference type="PANTHER" id="PTHR30055">
    <property type="entry name" value="HTH-TYPE TRANSCRIPTIONAL REGULATOR RUTR"/>
    <property type="match status" value="1"/>
</dbReference>
<dbReference type="EMBL" id="CP032698">
    <property type="protein sequence ID" value="AYG84556.1"/>
    <property type="molecule type" value="Genomic_DNA"/>
</dbReference>
<sequence>MSPRGVAIPDVRERLFDAAVRVLSREGPAALTSRAVTAEAGCAKGMLHTHFDGLDEFVAELVLDRLARCAREAAELPGLAGRSTVAANLGELALALLTSLDPTVAGLALSRPATSERIRRALAAGAPGFTAIQDSITDYLDAEARLGRLTGDADTSAIALALVGTLHHLVMTAWPDAPDPRDQARRLVALLVGAHTGHVRGTEDS</sequence>
<dbReference type="InterPro" id="IPR001647">
    <property type="entry name" value="HTH_TetR"/>
</dbReference>
<evidence type="ECO:0000256" key="2">
    <source>
        <dbReference type="ARBA" id="ARBA00023125"/>
    </source>
</evidence>
<name>A0A387HL16_9ACTN</name>
<dbReference type="PROSITE" id="PS50977">
    <property type="entry name" value="HTH_TETR_2"/>
    <property type="match status" value="1"/>
</dbReference>
<dbReference type="GO" id="GO:0003700">
    <property type="term" value="F:DNA-binding transcription factor activity"/>
    <property type="evidence" value="ECO:0007669"/>
    <property type="project" value="TreeGrafter"/>
</dbReference>
<evidence type="ECO:0000256" key="4">
    <source>
        <dbReference type="PROSITE-ProRule" id="PRU00335"/>
    </source>
</evidence>
<protein>
    <recommendedName>
        <fullName evidence="5">HTH tetR-type domain-containing protein</fullName>
    </recommendedName>
</protein>
<organism evidence="6 7">
    <name type="scientific">Streptomyces hundungensis</name>
    <dbReference type="NCBI Taxonomy" id="1077946"/>
    <lineage>
        <taxon>Bacteria</taxon>
        <taxon>Bacillati</taxon>
        <taxon>Actinomycetota</taxon>
        <taxon>Actinomycetes</taxon>
        <taxon>Kitasatosporales</taxon>
        <taxon>Streptomycetaceae</taxon>
        <taxon>Streptomyces</taxon>
    </lineage>
</organism>
<evidence type="ECO:0000313" key="6">
    <source>
        <dbReference type="EMBL" id="AYG84556.1"/>
    </source>
</evidence>
<dbReference type="RefSeq" id="WP_120726021.1">
    <property type="nucleotide sequence ID" value="NZ_CP032698.1"/>
</dbReference>
<dbReference type="InterPro" id="IPR009057">
    <property type="entry name" value="Homeodomain-like_sf"/>
</dbReference>
<dbReference type="KEGG" id="shun:DWB77_06770"/>
<dbReference type="OrthoDB" id="5068503at2"/>
<dbReference type="GO" id="GO:0000976">
    <property type="term" value="F:transcription cis-regulatory region binding"/>
    <property type="evidence" value="ECO:0007669"/>
    <property type="project" value="TreeGrafter"/>
</dbReference>
<proteinExistence type="predicted"/>
<dbReference type="Proteomes" id="UP000271554">
    <property type="component" value="Chromosome"/>
</dbReference>
<keyword evidence="3" id="KW-0804">Transcription</keyword>
<dbReference type="Gene3D" id="1.10.357.10">
    <property type="entry name" value="Tetracycline Repressor, domain 2"/>
    <property type="match status" value="1"/>
</dbReference>
<keyword evidence="2 4" id="KW-0238">DNA-binding</keyword>
<dbReference type="AlphaFoldDB" id="A0A387HL16"/>